<feature type="non-terminal residue" evidence="2">
    <location>
        <position position="55"/>
    </location>
</feature>
<organism evidence="2 3">
    <name type="scientific">Phytophthora palmivora</name>
    <dbReference type="NCBI Taxonomy" id="4796"/>
    <lineage>
        <taxon>Eukaryota</taxon>
        <taxon>Sar</taxon>
        <taxon>Stramenopiles</taxon>
        <taxon>Oomycota</taxon>
        <taxon>Peronosporomycetes</taxon>
        <taxon>Peronosporales</taxon>
        <taxon>Peronosporaceae</taxon>
        <taxon>Phytophthora</taxon>
    </lineage>
</organism>
<sequence length="55" mass="5979">MAKTRLSAVCYTILSVVALKSDCLVAADEWDVQVDEIMANFTTLDVVGQMTEIAV</sequence>
<evidence type="ECO:0000256" key="1">
    <source>
        <dbReference type="SAM" id="SignalP"/>
    </source>
</evidence>
<feature type="signal peptide" evidence="1">
    <location>
        <begin position="1"/>
        <end position="18"/>
    </location>
</feature>
<gene>
    <name evidence="2" type="ORF">PHPALM_10854</name>
</gene>
<dbReference type="AlphaFoldDB" id="A0A2P4Y3N8"/>
<dbReference type="EMBL" id="NCKW01005807">
    <property type="protein sequence ID" value="POM72427.1"/>
    <property type="molecule type" value="Genomic_DNA"/>
</dbReference>
<accession>A0A2P4Y3N8</accession>
<protein>
    <submittedName>
        <fullName evidence="2">Uncharacterized protein</fullName>
    </submittedName>
</protein>
<comment type="caution">
    <text evidence="2">The sequence shown here is derived from an EMBL/GenBank/DDBJ whole genome shotgun (WGS) entry which is preliminary data.</text>
</comment>
<keyword evidence="3" id="KW-1185">Reference proteome</keyword>
<proteinExistence type="predicted"/>
<feature type="chain" id="PRO_5015188812" evidence="1">
    <location>
        <begin position="19"/>
        <end position="55"/>
    </location>
</feature>
<name>A0A2P4Y3N8_9STRA</name>
<evidence type="ECO:0000313" key="3">
    <source>
        <dbReference type="Proteomes" id="UP000237271"/>
    </source>
</evidence>
<keyword evidence="1" id="KW-0732">Signal</keyword>
<dbReference type="Proteomes" id="UP000237271">
    <property type="component" value="Unassembled WGS sequence"/>
</dbReference>
<dbReference type="OrthoDB" id="122702at2759"/>
<evidence type="ECO:0000313" key="2">
    <source>
        <dbReference type="EMBL" id="POM72427.1"/>
    </source>
</evidence>
<reference evidence="2 3" key="1">
    <citation type="journal article" date="2017" name="Genome Biol. Evol.">
        <title>Phytophthora megakarya and P. palmivora, closely related causal agents of cacao black pod rot, underwent increases in genome sizes and gene numbers by different mechanisms.</title>
        <authorList>
            <person name="Ali S.S."/>
            <person name="Shao J."/>
            <person name="Lary D.J."/>
            <person name="Kronmiller B."/>
            <person name="Shen D."/>
            <person name="Strem M.D."/>
            <person name="Amoako-Attah I."/>
            <person name="Akrofi A.Y."/>
            <person name="Begoude B.A."/>
            <person name="Ten Hoopen G.M."/>
            <person name="Coulibaly K."/>
            <person name="Kebe B.I."/>
            <person name="Melnick R.L."/>
            <person name="Guiltinan M.J."/>
            <person name="Tyler B.M."/>
            <person name="Meinhardt L.W."/>
            <person name="Bailey B.A."/>
        </authorList>
    </citation>
    <scope>NUCLEOTIDE SEQUENCE [LARGE SCALE GENOMIC DNA]</scope>
    <source>
        <strain evidence="3">sbr112.9</strain>
    </source>
</reference>